<evidence type="ECO:0000313" key="1">
    <source>
        <dbReference type="EMBL" id="OVA18818.1"/>
    </source>
</evidence>
<comment type="caution">
    <text evidence="1">The sequence shown here is derived from an EMBL/GenBank/DDBJ whole genome shotgun (WGS) entry which is preliminary data.</text>
</comment>
<accession>A0A200R800</accession>
<keyword evidence="2" id="KW-1185">Reference proteome</keyword>
<organism evidence="1 2">
    <name type="scientific">Macleaya cordata</name>
    <name type="common">Five-seeded plume-poppy</name>
    <name type="synonym">Bocconia cordata</name>
    <dbReference type="NCBI Taxonomy" id="56857"/>
    <lineage>
        <taxon>Eukaryota</taxon>
        <taxon>Viridiplantae</taxon>
        <taxon>Streptophyta</taxon>
        <taxon>Embryophyta</taxon>
        <taxon>Tracheophyta</taxon>
        <taxon>Spermatophyta</taxon>
        <taxon>Magnoliopsida</taxon>
        <taxon>Ranunculales</taxon>
        <taxon>Papaveraceae</taxon>
        <taxon>Papaveroideae</taxon>
        <taxon>Macleaya</taxon>
    </lineage>
</organism>
<gene>
    <name evidence="1" type="ORF">BVC80_7457g1</name>
</gene>
<dbReference type="AlphaFoldDB" id="A0A200R800"/>
<proteinExistence type="predicted"/>
<dbReference type="EMBL" id="MVGT01000409">
    <property type="protein sequence ID" value="OVA18818.1"/>
    <property type="molecule type" value="Genomic_DNA"/>
</dbReference>
<reference evidence="1 2" key="1">
    <citation type="journal article" date="2017" name="Mol. Plant">
        <title>The Genome of Medicinal Plant Macleaya cordata Provides New Insights into Benzylisoquinoline Alkaloids Metabolism.</title>
        <authorList>
            <person name="Liu X."/>
            <person name="Liu Y."/>
            <person name="Huang P."/>
            <person name="Ma Y."/>
            <person name="Qing Z."/>
            <person name="Tang Q."/>
            <person name="Cao H."/>
            <person name="Cheng P."/>
            <person name="Zheng Y."/>
            <person name="Yuan Z."/>
            <person name="Zhou Y."/>
            <person name="Liu J."/>
            <person name="Tang Z."/>
            <person name="Zhuo Y."/>
            <person name="Zhang Y."/>
            <person name="Yu L."/>
            <person name="Huang J."/>
            <person name="Yang P."/>
            <person name="Peng Q."/>
            <person name="Zhang J."/>
            <person name="Jiang W."/>
            <person name="Zhang Z."/>
            <person name="Lin K."/>
            <person name="Ro D.K."/>
            <person name="Chen X."/>
            <person name="Xiong X."/>
            <person name="Shang Y."/>
            <person name="Huang S."/>
            <person name="Zeng J."/>
        </authorList>
    </citation>
    <scope>NUCLEOTIDE SEQUENCE [LARGE SCALE GENOMIC DNA]</scope>
    <source>
        <strain evidence="2">cv. BLH2017</strain>
        <tissue evidence="1">Root</tissue>
    </source>
</reference>
<sequence>MEGIATKFSTVYRVSRKKKAFVHEVMQFVEEGRVEWDLDLPRRLGDVEALEFSQLIALLQSYKLQDGKDKRFWRWEKSGICWGLCPKII</sequence>
<evidence type="ECO:0000313" key="2">
    <source>
        <dbReference type="Proteomes" id="UP000195402"/>
    </source>
</evidence>
<dbReference type="Proteomes" id="UP000195402">
    <property type="component" value="Unassembled WGS sequence"/>
</dbReference>
<protein>
    <submittedName>
        <fullName evidence="1">Uncharacterized protein</fullName>
    </submittedName>
</protein>
<dbReference type="InParanoid" id="A0A200R800"/>
<name>A0A200R800_MACCD</name>
<dbReference type="OrthoDB" id="1434423at2759"/>